<organism evidence="2 3">
    <name type="scientific">Zingiber officinale</name>
    <name type="common">Ginger</name>
    <name type="synonym">Amomum zingiber</name>
    <dbReference type="NCBI Taxonomy" id="94328"/>
    <lineage>
        <taxon>Eukaryota</taxon>
        <taxon>Viridiplantae</taxon>
        <taxon>Streptophyta</taxon>
        <taxon>Embryophyta</taxon>
        <taxon>Tracheophyta</taxon>
        <taxon>Spermatophyta</taxon>
        <taxon>Magnoliopsida</taxon>
        <taxon>Liliopsida</taxon>
        <taxon>Zingiberales</taxon>
        <taxon>Zingiberaceae</taxon>
        <taxon>Zingiber</taxon>
    </lineage>
</organism>
<gene>
    <name evidence="2" type="ORF">ZIOFF_021756</name>
</gene>
<accession>A0A8J5HC80</accession>
<comment type="caution">
    <text evidence="2">The sequence shown here is derived from an EMBL/GenBank/DDBJ whole genome shotgun (WGS) entry which is preliminary data.</text>
</comment>
<reference evidence="2 3" key="1">
    <citation type="submission" date="2020-08" db="EMBL/GenBank/DDBJ databases">
        <title>Plant Genome Project.</title>
        <authorList>
            <person name="Zhang R.-G."/>
        </authorList>
    </citation>
    <scope>NUCLEOTIDE SEQUENCE [LARGE SCALE GENOMIC DNA]</scope>
    <source>
        <tissue evidence="2">Rhizome</tissue>
    </source>
</reference>
<proteinExistence type="inferred from homology"/>
<sequence>MCLTPYLNLTALIDPQLDQQASGTRADDKSKGKVIEVGLSSNRRTPLHAGDLGHGHGDQTLRRLLVTGKAAGDRRIKYQRYGIPASPALFSPSTPLCFYLTLSSAQSFFSSSSIRMKRRRGFRLGRRLSGVWRRLFRRRRRHYLRLDRAAANSLSPASRLSVRAKLCDWGRLIARRFGRAPRLEEETESGRPSPKGHLAVYVRCEKEGGPPRRYTVPVIYFNHPLFAELLREAEEEFGFHHAGGITIPCPAAKFESVRTRIAAADNS</sequence>
<dbReference type="PANTHER" id="PTHR31374">
    <property type="entry name" value="AUXIN-INDUCED PROTEIN-LIKE-RELATED"/>
    <property type="match status" value="1"/>
</dbReference>
<dbReference type="GO" id="GO:0009733">
    <property type="term" value="P:response to auxin"/>
    <property type="evidence" value="ECO:0007669"/>
    <property type="project" value="InterPro"/>
</dbReference>
<comment type="similarity">
    <text evidence="1">Belongs to the ARG7 family.</text>
</comment>
<dbReference type="Pfam" id="PF02519">
    <property type="entry name" value="Auxin_inducible"/>
    <property type="match status" value="1"/>
</dbReference>
<keyword evidence="3" id="KW-1185">Reference proteome</keyword>
<evidence type="ECO:0000256" key="1">
    <source>
        <dbReference type="ARBA" id="ARBA00006974"/>
    </source>
</evidence>
<dbReference type="PANTHER" id="PTHR31374:SF304">
    <property type="entry name" value="OS04G0537100 PROTEIN"/>
    <property type="match status" value="1"/>
</dbReference>
<dbReference type="InterPro" id="IPR003676">
    <property type="entry name" value="SAUR_fam"/>
</dbReference>
<dbReference type="AlphaFoldDB" id="A0A8J5HC80"/>
<name>A0A8J5HC80_ZINOF</name>
<evidence type="ECO:0000313" key="2">
    <source>
        <dbReference type="EMBL" id="KAG6518352.1"/>
    </source>
</evidence>
<evidence type="ECO:0000313" key="3">
    <source>
        <dbReference type="Proteomes" id="UP000734854"/>
    </source>
</evidence>
<dbReference type="Proteomes" id="UP000734854">
    <property type="component" value="Unassembled WGS sequence"/>
</dbReference>
<dbReference type="EMBL" id="JACMSC010000006">
    <property type="protein sequence ID" value="KAG6518352.1"/>
    <property type="molecule type" value="Genomic_DNA"/>
</dbReference>
<protein>
    <submittedName>
        <fullName evidence="2">Uncharacterized protein</fullName>
    </submittedName>
</protein>